<feature type="region of interest" description="Disordered" evidence="3">
    <location>
        <begin position="61"/>
        <end position="85"/>
    </location>
</feature>
<keyword evidence="1" id="KW-0597">Phosphoprotein</keyword>
<dbReference type="Pfam" id="PF12845">
    <property type="entry name" value="TBD"/>
    <property type="match status" value="1"/>
</dbReference>
<reference evidence="5" key="1">
    <citation type="submission" date="2022-12" db="EMBL/GenBank/DDBJ databases">
        <authorList>
            <person name="Alioto T."/>
            <person name="Alioto T."/>
            <person name="Gomez Garrido J."/>
        </authorList>
    </citation>
    <scope>NUCLEOTIDE SEQUENCE</scope>
</reference>
<feature type="region of interest" description="Disordered" evidence="3">
    <location>
        <begin position="267"/>
        <end position="300"/>
    </location>
</feature>
<evidence type="ECO:0000256" key="2">
    <source>
        <dbReference type="ARBA" id="ARBA00023054"/>
    </source>
</evidence>
<dbReference type="InterPro" id="IPR039669">
    <property type="entry name" value="TANK"/>
</dbReference>
<keyword evidence="2" id="KW-0175">Coiled coil</keyword>
<dbReference type="GO" id="GO:0043124">
    <property type="term" value="P:negative regulation of canonical NF-kappaB signal transduction"/>
    <property type="evidence" value="ECO:0007669"/>
    <property type="project" value="InterPro"/>
</dbReference>
<dbReference type="EMBL" id="OX395126">
    <property type="protein sequence ID" value="CAI5762398.1"/>
    <property type="molecule type" value="Genomic_DNA"/>
</dbReference>
<feature type="region of interest" description="Disordered" evidence="3">
    <location>
        <begin position="374"/>
        <end position="394"/>
    </location>
</feature>
<evidence type="ECO:0000313" key="5">
    <source>
        <dbReference type="EMBL" id="CAI5762398.1"/>
    </source>
</evidence>
<accession>A0AA35NVB3</accession>
<feature type="domain" description="Tbk1/Ikki binding" evidence="4">
    <location>
        <begin position="305"/>
        <end position="358"/>
    </location>
</feature>
<proteinExistence type="predicted"/>
<dbReference type="PANTHER" id="PTHR15249:SF0">
    <property type="entry name" value="TRAF FAMILY MEMBER-ASSOCIATED NF-KAPPA-B ACTIVATOR"/>
    <property type="match status" value="1"/>
</dbReference>
<evidence type="ECO:0000256" key="1">
    <source>
        <dbReference type="ARBA" id="ARBA00022553"/>
    </source>
</evidence>
<dbReference type="Proteomes" id="UP001178461">
    <property type="component" value="Chromosome 1"/>
</dbReference>
<dbReference type="InterPro" id="IPR024581">
    <property type="entry name" value="TBD"/>
</dbReference>
<gene>
    <name evidence="5" type="ORF">PODLI_1B014112</name>
</gene>
<evidence type="ECO:0000313" key="6">
    <source>
        <dbReference type="Proteomes" id="UP001178461"/>
    </source>
</evidence>
<evidence type="ECO:0000259" key="4">
    <source>
        <dbReference type="Pfam" id="PF12845"/>
    </source>
</evidence>
<name>A0AA35NVB3_9SAUR</name>
<protein>
    <submittedName>
        <fullName evidence="5">TBD domain-containing protein</fullName>
    </submittedName>
</protein>
<dbReference type="PANTHER" id="PTHR15249">
    <property type="entry name" value="TRAF FAMILY MEMBER-ASSOCIATED NF-KAPPA-B ACTIVATOR"/>
    <property type="match status" value="1"/>
</dbReference>
<keyword evidence="6" id="KW-1185">Reference proteome</keyword>
<organism evidence="5 6">
    <name type="scientific">Podarcis lilfordi</name>
    <name type="common">Lilford's wall lizard</name>
    <dbReference type="NCBI Taxonomy" id="74358"/>
    <lineage>
        <taxon>Eukaryota</taxon>
        <taxon>Metazoa</taxon>
        <taxon>Chordata</taxon>
        <taxon>Craniata</taxon>
        <taxon>Vertebrata</taxon>
        <taxon>Euteleostomi</taxon>
        <taxon>Lepidosauria</taxon>
        <taxon>Squamata</taxon>
        <taxon>Bifurcata</taxon>
        <taxon>Unidentata</taxon>
        <taxon>Episquamata</taxon>
        <taxon>Laterata</taxon>
        <taxon>Lacertibaenia</taxon>
        <taxon>Lacertidae</taxon>
        <taxon>Podarcis</taxon>
    </lineage>
</organism>
<sequence length="591" mass="65987">MGGDRLWDLTPLTPLEQGDLGGAARNFTRPVTWPAEGSRKWIVVPGLRVRAAALRPGAWRGEQSGGGCEIRASSQSGERNRPIVPVGNYEKTSLREDDMVQDHFCYSCQSVCKCNAARSAAFVTSSLNKAYEAFRQACMDRDSAVKELKQKTDSYEKQICEQQNQIVFLTSTVTKLNSQLASLSCNKEDSETRRNGTLLNLNADQLYEKLQLAMQREKLLKEQLDGESVKLKETEEESNLKEKKFESIIAIKEDEIRLLKKQLKEISEAQNSMPGPRNEKEARNGKHASSRQELSPGAFGTAACERDELEAVFWGMKEEFHHIRALAKAQTDQLSKFKLRREPVTEIPFSTPIQCTDEQADDLCNPWVKKDLNRGAPHFPSTTPSGMGQDEEENSVESLSQFNVKFPPIDNDAAFLESTPDAPGIPCLVMTENMLPDQPFHRDLGDQDSYSEVKRNMFEGHGIDSSTSAAHNLPAKSSAAHTNALVQSPLDNPLCFQVPYAYNFGATVFPDEDIPEIKLPSLEDNKSPVGVPQQPLWEPYHTQDNDVLALPSADSELDQTGICEFCQKVFPPSSTSEDFLRHLNSHFNLKS</sequence>
<evidence type="ECO:0000256" key="3">
    <source>
        <dbReference type="SAM" id="MobiDB-lite"/>
    </source>
</evidence>
<dbReference type="AlphaFoldDB" id="A0AA35NVB3"/>